<feature type="binding site" evidence="10">
    <location>
        <position position="910"/>
    </location>
    <ligand>
        <name>Zn(2+)</name>
        <dbReference type="ChEBI" id="CHEBI:29105"/>
    </ligand>
</feature>
<dbReference type="InterPro" id="IPR002301">
    <property type="entry name" value="Ile-tRNA-ligase"/>
</dbReference>
<dbReference type="Gene3D" id="1.10.10.830">
    <property type="entry name" value="Ile-tRNA synthetase CP2 domain-like"/>
    <property type="match status" value="1"/>
</dbReference>
<evidence type="ECO:0000259" key="13">
    <source>
        <dbReference type="Pfam" id="PF08264"/>
    </source>
</evidence>
<dbReference type="InterPro" id="IPR050081">
    <property type="entry name" value="Ile-tRNA_ligase"/>
</dbReference>
<dbReference type="HAMAP" id="MF_02002">
    <property type="entry name" value="Ile_tRNA_synth_type1"/>
    <property type="match status" value="1"/>
</dbReference>
<dbReference type="CDD" id="cd00818">
    <property type="entry name" value="IleRS_core"/>
    <property type="match status" value="1"/>
</dbReference>
<keyword evidence="6 10" id="KW-0648">Protein biosynthesis</keyword>
<evidence type="ECO:0000256" key="7">
    <source>
        <dbReference type="ARBA" id="ARBA00023146"/>
    </source>
</evidence>
<dbReference type="Pfam" id="PF08264">
    <property type="entry name" value="Anticodon_1"/>
    <property type="match status" value="1"/>
</dbReference>
<dbReference type="Gene3D" id="3.90.740.10">
    <property type="entry name" value="Valyl/Leucyl/Isoleucyl-tRNA synthetase, editing domain"/>
    <property type="match status" value="1"/>
</dbReference>
<dbReference type="NCBIfam" id="TIGR00392">
    <property type="entry name" value="ileS"/>
    <property type="match status" value="1"/>
</dbReference>
<feature type="binding site" evidence="10">
    <location>
        <position position="890"/>
    </location>
    <ligand>
        <name>Zn(2+)</name>
        <dbReference type="ChEBI" id="CHEBI:29105"/>
    </ligand>
</feature>
<dbReference type="RefSeq" id="WP_379866166.1">
    <property type="nucleotide sequence ID" value="NZ_JBHTBW010000047.1"/>
</dbReference>
<dbReference type="SUPFAM" id="SSF47323">
    <property type="entry name" value="Anticodon-binding domain of a subclass of class I aminoacyl-tRNA synthetases"/>
    <property type="match status" value="1"/>
</dbReference>
<evidence type="ECO:0000259" key="12">
    <source>
        <dbReference type="Pfam" id="PF06827"/>
    </source>
</evidence>
<keyword evidence="10" id="KW-0479">Metal-binding</keyword>
<dbReference type="InterPro" id="IPR010663">
    <property type="entry name" value="Znf_FPG/IleRS"/>
</dbReference>
<evidence type="ECO:0000256" key="9">
    <source>
        <dbReference type="ARBA" id="ARBA00048359"/>
    </source>
</evidence>
<feature type="domain" description="Zinc finger FPG/IleRS-type" evidence="12">
    <location>
        <begin position="884"/>
        <end position="911"/>
    </location>
</feature>
<dbReference type="InterPro" id="IPR009008">
    <property type="entry name" value="Val/Leu/Ile-tRNA-synth_edit"/>
</dbReference>
<feature type="domain" description="Aminoacyl-tRNA synthetase class Ia" evidence="11">
    <location>
        <begin position="28"/>
        <end position="635"/>
    </location>
</feature>
<evidence type="ECO:0000256" key="10">
    <source>
        <dbReference type="HAMAP-Rule" id="MF_02002"/>
    </source>
</evidence>
<keyword evidence="3 10" id="KW-0436">Ligase</keyword>
<keyword evidence="5 10" id="KW-0067">ATP-binding</keyword>
<comment type="similarity">
    <text evidence="1 10">Belongs to the class-I aminoacyl-tRNA synthetase family. IleS type 1 subfamily.</text>
</comment>
<comment type="catalytic activity">
    <reaction evidence="9 10">
        <text>tRNA(Ile) + L-isoleucine + ATP = L-isoleucyl-tRNA(Ile) + AMP + diphosphate</text>
        <dbReference type="Rhea" id="RHEA:11060"/>
        <dbReference type="Rhea" id="RHEA-COMP:9666"/>
        <dbReference type="Rhea" id="RHEA-COMP:9695"/>
        <dbReference type="ChEBI" id="CHEBI:30616"/>
        <dbReference type="ChEBI" id="CHEBI:33019"/>
        <dbReference type="ChEBI" id="CHEBI:58045"/>
        <dbReference type="ChEBI" id="CHEBI:78442"/>
        <dbReference type="ChEBI" id="CHEBI:78528"/>
        <dbReference type="ChEBI" id="CHEBI:456215"/>
        <dbReference type="EC" id="6.1.1.5"/>
    </reaction>
</comment>
<evidence type="ECO:0000256" key="5">
    <source>
        <dbReference type="ARBA" id="ARBA00022840"/>
    </source>
</evidence>
<dbReference type="Gene3D" id="1.10.730.20">
    <property type="match status" value="1"/>
</dbReference>
<feature type="binding site" evidence="10">
    <location>
        <position position="907"/>
    </location>
    <ligand>
        <name>Zn(2+)</name>
        <dbReference type="ChEBI" id="CHEBI:29105"/>
    </ligand>
</feature>
<evidence type="ECO:0000256" key="2">
    <source>
        <dbReference type="ARBA" id="ARBA00022490"/>
    </source>
</evidence>
<dbReference type="InterPro" id="IPR009080">
    <property type="entry name" value="tRNAsynth_Ia_anticodon-bd"/>
</dbReference>
<dbReference type="EMBL" id="JBHTBW010000047">
    <property type="protein sequence ID" value="MFC7442345.1"/>
    <property type="molecule type" value="Genomic_DNA"/>
</dbReference>
<dbReference type="Pfam" id="PF00133">
    <property type="entry name" value="tRNA-synt_1"/>
    <property type="match status" value="1"/>
</dbReference>
<dbReference type="CDD" id="cd07960">
    <property type="entry name" value="Anticodon_Ia_Ile_BEm"/>
    <property type="match status" value="1"/>
</dbReference>
<dbReference type="PRINTS" id="PR00984">
    <property type="entry name" value="TRNASYNTHILE"/>
</dbReference>
<evidence type="ECO:0000256" key="6">
    <source>
        <dbReference type="ARBA" id="ARBA00022917"/>
    </source>
</evidence>
<comment type="subunit">
    <text evidence="10">Monomer.</text>
</comment>
<dbReference type="PANTHER" id="PTHR42765">
    <property type="entry name" value="SOLEUCYL-TRNA SYNTHETASE"/>
    <property type="match status" value="1"/>
</dbReference>
<evidence type="ECO:0000313" key="15">
    <source>
        <dbReference type="Proteomes" id="UP001596500"/>
    </source>
</evidence>
<reference evidence="15" key="1">
    <citation type="journal article" date="2019" name="Int. J. Syst. Evol. Microbiol.">
        <title>The Global Catalogue of Microorganisms (GCM) 10K type strain sequencing project: providing services to taxonomists for standard genome sequencing and annotation.</title>
        <authorList>
            <consortium name="The Broad Institute Genomics Platform"/>
            <consortium name="The Broad Institute Genome Sequencing Center for Infectious Disease"/>
            <person name="Wu L."/>
            <person name="Ma J."/>
        </authorList>
    </citation>
    <scope>NUCLEOTIDE SEQUENCE [LARGE SCALE GENOMIC DNA]</scope>
    <source>
        <strain evidence="15">CGMCC 1.12942</strain>
    </source>
</reference>
<feature type="domain" description="Methionyl/Valyl/Leucyl/Isoleucyl-tRNA synthetase anticodon-binding" evidence="13">
    <location>
        <begin position="680"/>
        <end position="834"/>
    </location>
</feature>
<dbReference type="SUPFAM" id="SSF52374">
    <property type="entry name" value="Nucleotidylyl transferase"/>
    <property type="match status" value="1"/>
</dbReference>
<organism evidence="14 15">
    <name type="scientific">Laceyella putida</name>
    <dbReference type="NCBI Taxonomy" id="110101"/>
    <lineage>
        <taxon>Bacteria</taxon>
        <taxon>Bacillati</taxon>
        <taxon>Bacillota</taxon>
        <taxon>Bacilli</taxon>
        <taxon>Bacillales</taxon>
        <taxon>Thermoactinomycetaceae</taxon>
        <taxon>Laceyella</taxon>
    </lineage>
</organism>
<sequence>MADYGKTVNLPKTDFPMRGNLPTREPEMQKWWEEIDIYQQVLDKRKGNPSFILHDGPPYANGDIHIGHALNKTLKDFITRYKSMKGFYAPYVPGWDTHGLPIEHAVVTKKKVDRRGVHPVEFREKCKEYALSFVEKQKEQFKRLGVRGDWENPYITLQPEYEAAQIRVFGEMVKQGHIYRGKKSIYWSPTSETALAEAEIEYYDKRSASIYVMFPVKQGNGVLPEENTFVVIWTTTPWTIPANVAICLNEELEYSLVRVGERKLLMATALVDDVMKVAEITEYESVAQYKGSDLAGVICQHPLYDRESPIVFGDHVTVDAGTGCVHTAPGHGEEDFQVGKKYNLDVLCPVDGKGRMTAEAPGFEGLFYDDANKPITEKLDELGYLLKLNFITHQYPHDWRTKKPIIFRATEQWFASVDGFRQAMLDEIKQVKWTPSWGELRIHNMIKDRGDWCISRQRIWGVPLPIFYCEKCGEPHITEETIAFIANLFEKEGSSAWYAKDVQELMPEGQTCAACGSAEFRKETDTMDVWFDSGSSHMAVLDGRDELSWPADLYLEGSDQYRGWFNSSLSTAVATKGKAPYKQVLSHGFTMDGEGRKMSKSLGNTIEPAKVINMYGADILRLWVASSDYQADQRLSDAILKQIAEVYRKLRNTFRFLLGNLHGFDPATDRVPFSELTELDRYALLKLQRLIDRVTKGYDEYDFHQVYVDIHTFCNVFLSQFYLDVLKDRLYVLPVNAPVRRSAQTALYEMLLSLVAMVSPIIPHTADEVWKHVPGVTEISVQLADFPVSNPAYVDEALEAKWDQLLDLRDIVLKALEEARAAKLIGNSLGAKVVLTPAEDVAALLAQCEELDQLFIVSQVELKPASAAVSKEARLHVEVRVADGEKCDRCRMILPSVGTHDDHPELCDRCTTIVREHYPETKAE</sequence>
<evidence type="ECO:0000256" key="3">
    <source>
        <dbReference type="ARBA" id="ARBA00022598"/>
    </source>
</evidence>
<dbReference type="PROSITE" id="PS00178">
    <property type="entry name" value="AA_TRNA_LIGASE_I"/>
    <property type="match status" value="1"/>
</dbReference>
<accession>A0ABW2RMM5</accession>
<name>A0ABW2RMM5_9BACL</name>
<keyword evidence="2 10" id="KW-0963">Cytoplasm</keyword>
<gene>
    <name evidence="10 14" type="primary">ileS</name>
    <name evidence="14" type="ORF">ACFQNG_14755</name>
</gene>
<keyword evidence="15" id="KW-1185">Reference proteome</keyword>
<dbReference type="InterPro" id="IPR023585">
    <property type="entry name" value="Ile-tRNA-ligase_type1"/>
</dbReference>
<dbReference type="EC" id="6.1.1.5" evidence="10"/>
<dbReference type="PANTHER" id="PTHR42765:SF1">
    <property type="entry name" value="ISOLEUCINE--TRNA LIGASE, MITOCHONDRIAL"/>
    <property type="match status" value="1"/>
</dbReference>
<keyword evidence="4 10" id="KW-0547">Nucleotide-binding</keyword>
<comment type="function">
    <text evidence="8 10">Catalyzes the attachment of isoleucine to tRNA(Ile). As IleRS can inadvertently accommodate and process structurally similar amino acids such as valine, to avoid such errors it has two additional distinct tRNA(Ile)-dependent editing activities. One activity is designated as 'pretransfer' editing and involves the hydrolysis of activated Val-AMP. The other activity is designated 'posttransfer' editing and involves deacylation of mischarged Val-tRNA(Ile).</text>
</comment>
<feature type="short sequence motif" description="'HIGH' region" evidence="10">
    <location>
        <begin position="58"/>
        <end position="68"/>
    </location>
</feature>
<protein>
    <recommendedName>
        <fullName evidence="10">Isoleucine--tRNA ligase</fullName>
        <ecNumber evidence="10">6.1.1.5</ecNumber>
    </recommendedName>
    <alternativeName>
        <fullName evidence="10">Isoleucyl-tRNA synthetase</fullName>
        <shortName evidence="10">IleRS</shortName>
    </alternativeName>
</protein>
<dbReference type="InterPro" id="IPR033708">
    <property type="entry name" value="Anticodon_Ile_BEm"/>
</dbReference>
<evidence type="ECO:0000256" key="4">
    <source>
        <dbReference type="ARBA" id="ARBA00022741"/>
    </source>
</evidence>
<evidence type="ECO:0000256" key="1">
    <source>
        <dbReference type="ARBA" id="ARBA00006887"/>
    </source>
</evidence>
<proteinExistence type="inferred from homology"/>
<feature type="binding site" evidence="10">
    <location>
        <position position="556"/>
    </location>
    <ligand>
        <name>L-isoleucyl-5'-AMP</name>
        <dbReference type="ChEBI" id="CHEBI:178002"/>
    </ligand>
</feature>
<dbReference type="InterPro" id="IPR014729">
    <property type="entry name" value="Rossmann-like_a/b/a_fold"/>
</dbReference>
<feature type="binding site" evidence="10">
    <location>
        <position position="600"/>
    </location>
    <ligand>
        <name>ATP</name>
        <dbReference type="ChEBI" id="CHEBI:30616"/>
    </ligand>
</feature>
<comment type="domain">
    <text evidence="10">IleRS has two distinct active sites: one for aminoacylation and one for editing. The misactivated valine is translocated from the active site to the editing site, which sterically excludes the correctly activated isoleucine. The single editing site contains two valyl binding pockets, one specific for each substrate (Val-AMP or Val-tRNA(Ile)).</text>
</comment>
<dbReference type="Gene3D" id="3.40.50.620">
    <property type="entry name" value="HUPs"/>
    <property type="match status" value="2"/>
</dbReference>
<feature type="short sequence motif" description="'KMSKS' region" evidence="10">
    <location>
        <begin position="597"/>
        <end position="601"/>
    </location>
</feature>
<dbReference type="InterPro" id="IPR001412">
    <property type="entry name" value="aa-tRNA-synth_I_CS"/>
</dbReference>
<keyword evidence="10" id="KW-0862">Zinc</keyword>
<feature type="binding site" evidence="10">
    <location>
        <position position="887"/>
    </location>
    <ligand>
        <name>Zn(2+)</name>
        <dbReference type="ChEBI" id="CHEBI:29105"/>
    </ligand>
</feature>
<dbReference type="InterPro" id="IPR013155">
    <property type="entry name" value="M/V/L/I-tRNA-synth_anticd-bd"/>
</dbReference>
<comment type="cofactor">
    <cofactor evidence="10">
        <name>Zn(2+)</name>
        <dbReference type="ChEBI" id="CHEBI:29105"/>
    </cofactor>
    <text evidence="10">Binds 1 zinc ion per subunit.</text>
</comment>
<comment type="caution">
    <text evidence="14">The sequence shown here is derived from an EMBL/GenBank/DDBJ whole genome shotgun (WGS) entry which is preliminary data.</text>
</comment>
<evidence type="ECO:0000259" key="11">
    <source>
        <dbReference type="Pfam" id="PF00133"/>
    </source>
</evidence>
<dbReference type="InterPro" id="IPR002300">
    <property type="entry name" value="aa-tRNA-synth_Ia"/>
</dbReference>
<dbReference type="SUPFAM" id="SSF50677">
    <property type="entry name" value="ValRS/IleRS/LeuRS editing domain"/>
    <property type="match status" value="1"/>
</dbReference>
<dbReference type="GO" id="GO:0004822">
    <property type="term" value="F:isoleucine-tRNA ligase activity"/>
    <property type="evidence" value="ECO:0007669"/>
    <property type="project" value="UniProtKB-EC"/>
</dbReference>
<evidence type="ECO:0000313" key="14">
    <source>
        <dbReference type="EMBL" id="MFC7442345.1"/>
    </source>
</evidence>
<evidence type="ECO:0000256" key="8">
    <source>
        <dbReference type="ARBA" id="ARBA00025217"/>
    </source>
</evidence>
<dbReference type="Proteomes" id="UP001596500">
    <property type="component" value="Unassembled WGS sequence"/>
</dbReference>
<dbReference type="Pfam" id="PF06827">
    <property type="entry name" value="zf-FPG_IleRS"/>
    <property type="match status" value="1"/>
</dbReference>
<keyword evidence="7 10" id="KW-0030">Aminoacyl-tRNA synthetase</keyword>
<comment type="subcellular location">
    <subcellularLocation>
        <location evidence="10">Cytoplasm</location>
    </subcellularLocation>
</comment>